<dbReference type="Pfam" id="PF00534">
    <property type="entry name" value="Glycos_transf_1"/>
    <property type="match status" value="1"/>
</dbReference>
<keyword evidence="3" id="KW-0328">Glycosyltransferase</keyword>
<accession>A0ABV0AAE3</accession>
<keyword evidence="4" id="KW-1185">Reference proteome</keyword>
<evidence type="ECO:0000313" key="4">
    <source>
        <dbReference type="Proteomes" id="UP001416393"/>
    </source>
</evidence>
<proteinExistence type="predicted"/>
<dbReference type="GO" id="GO:0016757">
    <property type="term" value="F:glycosyltransferase activity"/>
    <property type="evidence" value="ECO:0007669"/>
    <property type="project" value="UniProtKB-KW"/>
</dbReference>
<dbReference type="EC" id="2.4.-.-" evidence="3"/>
<dbReference type="InterPro" id="IPR028098">
    <property type="entry name" value="Glyco_trans_4-like_N"/>
</dbReference>
<evidence type="ECO:0000259" key="1">
    <source>
        <dbReference type="Pfam" id="PF00534"/>
    </source>
</evidence>
<reference evidence="3 4" key="1">
    <citation type="submission" date="2024-01" db="EMBL/GenBank/DDBJ databases">
        <title>Mariniflexile litorale sp. nov., isolated from the shallow sediments of the Sea of Japan.</title>
        <authorList>
            <person name="Romanenko L."/>
            <person name="Bystritskaya E."/>
            <person name="Isaeva M."/>
        </authorList>
    </citation>
    <scope>NUCLEOTIDE SEQUENCE [LARGE SCALE GENOMIC DNA]</scope>
    <source>
        <strain evidence="3 4">KCTC 32427</strain>
    </source>
</reference>
<dbReference type="PANTHER" id="PTHR12526:SF630">
    <property type="entry name" value="GLYCOSYLTRANSFERASE"/>
    <property type="match status" value="1"/>
</dbReference>
<comment type="caution">
    <text evidence="3">The sequence shown here is derived from an EMBL/GenBank/DDBJ whole genome shotgun (WGS) entry which is preliminary data.</text>
</comment>
<evidence type="ECO:0000259" key="2">
    <source>
        <dbReference type="Pfam" id="PF13439"/>
    </source>
</evidence>
<dbReference type="Pfam" id="PF13439">
    <property type="entry name" value="Glyco_transf_4"/>
    <property type="match status" value="1"/>
</dbReference>
<organism evidence="3 4">
    <name type="scientific">Mariniflexile soesokkakense</name>
    <dbReference type="NCBI Taxonomy" id="1343160"/>
    <lineage>
        <taxon>Bacteria</taxon>
        <taxon>Pseudomonadati</taxon>
        <taxon>Bacteroidota</taxon>
        <taxon>Flavobacteriia</taxon>
        <taxon>Flavobacteriales</taxon>
        <taxon>Flavobacteriaceae</taxon>
        <taxon>Mariniflexile</taxon>
    </lineage>
</organism>
<feature type="domain" description="Glycosyltransferase subfamily 4-like N-terminal" evidence="2">
    <location>
        <begin position="12"/>
        <end position="160"/>
    </location>
</feature>
<protein>
    <submittedName>
        <fullName evidence="3">Glycosyltransferase</fullName>
        <ecNumber evidence="3">2.4.-.-</ecNumber>
    </submittedName>
</protein>
<dbReference type="Proteomes" id="UP001416393">
    <property type="component" value="Unassembled WGS sequence"/>
</dbReference>
<dbReference type="EMBL" id="JAZHYP010000001">
    <property type="protein sequence ID" value="MEN3322500.1"/>
    <property type="molecule type" value="Genomic_DNA"/>
</dbReference>
<name>A0ABV0AAE3_9FLAO</name>
<gene>
    <name evidence="3" type="ORF">VP395_02055</name>
</gene>
<dbReference type="RefSeq" id="WP_346240046.1">
    <property type="nucleotide sequence ID" value="NZ_JAZHYP010000001.1"/>
</dbReference>
<keyword evidence="3" id="KW-0808">Transferase</keyword>
<dbReference type="PANTHER" id="PTHR12526">
    <property type="entry name" value="GLYCOSYLTRANSFERASE"/>
    <property type="match status" value="1"/>
</dbReference>
<evidence type="ECO:0000313" key="3">
    <source>
        <dbReference type="EMBL" id="MEN3322500.1"/>
    </source>
</evidence>
<dbReference type="SUPFAM" id="SSF53756">
    <property type="entry name" value="UDP-Glycosyltransferase/glycogen phosphorylase"/>
    <property type="match status" value="1"/>
</dbReference>
<feature type="domain" description="Glycosyl transferase family 1" evidence="1">
    <location>
        <begin position="175"/>
        <end position="327"/>
    </location>
</feature>
<dbReference type="InterPro" id="IPR001296">
    <property type="entry name" value="Glyco_trans_1"/>
</dbReference>
<dbReference type="Gene3D" id="3.40.50.2000">
    <property type="entry name" value="Glycogen Phosphorylase B"/>
    <property type="match status" value="2"/>
</dbReference>
<sequence length="358" mass="40443">MKVLQLIDSLEVGGAERVAVNIANALSSKIEGSYLCATREEGLLKEALNNQVIFLCLNKQSTIDLKAIFKLSKFVKAEKIDVIHAHSSSFFLATIIKFFNDNLKVVWHDHYGNSEFLESRKFKVLKICSTYFSHVFSVNKQLKQWAQLNLKSKSVSYLPNFAVINNEIPETALYGNDKKRIVCLANFRAQKDHLTLLNAFKIVTKKHNDWSLHLVGKDFNDSCSEAVKLFVLNNKLENNVFIYGSKTDTFHVLSQSSIGVLASKSEGLPLALLEYGLAKLPVIATSVGECLEVIDDNCNGLLVQSEDFKQLSKVLIKYIENKELREKHALCYNKHIQNNYSEAAQIKTILKTYNNICN</sequence>